<dbReference type="InterPro" id="IPR036812">
    <property type="entry name" value="NAD(P)_OxRdtase_dom_sf"/>
</dbReference>
<dbReference type="PANTHER" id="PTHR43827:SF13">
    <property type="entry name" value="ALDO_KETO REDUCTASE FAMILY PROTEIN"/>
    <property type="match status" value="1"/>
</dbReference>
<dbReference type="CDD" id="cd19071">
    <property type="entry name" value="AKR_AKR1-5-like"/>
    <property type="match status" value="1"/>
</dbReference>
<name>A0A8S2ZAR1_9BILA</name>
<dbReference type="SUPFAM" id="SSF51430">
    <property type="entry name" value="NAD(P)-linked oxidoreductase"/>
    <property type="match status" value="1"/>
</dbReference>
<proteinExistence type="predicted"/>
<dbReference type="AlphaFoldDB" id="A0A8S2ZAR1"/>
<dbReference type="PROSITE" id="PS00063">
    <property type="entry name" value="ALDOKETO_REDUCTASE_3"/>
    <property type="match status" value="1"/>
</dbReference>
<dbReference type="Gene3D" id="3.20.20.100">
    <property type="entry name" value="NADP-dependent oxidoreductase domain"/>
    <property type="match status" value="1"/>
</dbReference>
<dbReference type="InterPro" id="IPR023210">
    <property type="entry name" value="NADP_OxRdtase_dom"/>
</dbReference>
<evidence type="ECO:0000313" key="2">
    <source>
        <dbReference type="EMBL" id="CAF4621314.1"/>
    </source>
</evidence>
<evidence type="ECO:0000259" key="1">
    <source>
        <dbReference type="Pfam" id="PF00248"/>
    </source>
</evidence>
<feature type="non-terminal residue" evidence="2">
    <location>
        <position position="1"/>
    </location>
</feature>
<accession>A0A8S2ZAR1</accession>
<gene>
    <name evidence="2" type="ORF">SRO942_LOCUS49546</name>
</gene>
<dbReference type="GO" id="GO:0016491">
    <property type="term" value="F:oxidoreductase activity"/>
    <property type="evidence" value="ECO:0007669"/>
    <property type="project" value="InterPro"/>
</dbReference>
<protein>
    <recommendedName>
        <fullName evidence="1">NADP-dependent oxidoreductase domain-containing protein</fullName>
    </recommendedName>
</protein>
<evidence type="ECO:0000313" key="3">
    <source>
        <dbReference type="Proteomes" id="UP000681722"/>
    </source>
</evidence>
<dbReference type="OrthoDB" id="416253at2759"/>
<dbReference type="Proteomes" id="UP000681722">
    <property type="component" value="Unassembled WGS sequence"/>
</dbReference>
<dbReference type="EMBL" id="CAJOBC010133673">
    <property type="protein sequence ID" value="CAF4621314.1"/>
    <property type="molecule type" value="Genomic_DNA"/>
</dbReference>
<sequence length="179" mass="20477">SPQGGHVLEVYDAMLELQKTGKIKSVGVSNFGVKHLEWLINADRPLPVVNQIELHPWWPNEDIVDYCRKKNIAIIAYSPLAKARAVNETFVQNLAKKYHKTPAQILLRWSIQNGFITIPKTSNTERLKENMNIFDFALESDDMKALLEYGKMHAANTNWDPTTNSEVDFGPMDRIHTEM</sequence>
<dbReference type="PRINTS" id="PR00069">
    <property type="entry name" value="ALDKETRDTASE"/>
</dbReference>
<dbReference type="InterPro" id="IPR020471">
    <property type="entry name" value="AKR"/>
</dbReference>
<dbReference type="Pfam" id="PF00248">
    <property type="entry name" value="Aldo_ket_red"/>
    <property type="match status" value="1"/>
</dbReference>
<feature type="domain" description="NADP-dependent oxidoreductase" evidence="1">
    <location>
        <begin position="7"/>
        <end position="146"/>
    </location>
</feature>
<organism evidence="2 3">
    <name type="scientific">Didymodactylos carnosus</name>
    <dbReference type="NCBI Taxonomy" id="1234261"/>
    <lineage>
        <taxon>Eukaryota</taxon>
        <taxon>Metazoa</taxon>
        <taxon>Spiralia</taxon>
        <taxon>Gnathifera</taxon>
        <taxon>Rotifera</taxon>
        <taxon>Eurotatoria</taxon>
        <taxon>Bdelloidea</taxon>
        <taxon>Philodinida</taxon>
        <taxon>Philodinidae</taxon>
        <taxon>Didymodactylos</taxon>
    </lineage>
</organism>
<reference evidence="2" key="1">
    <citation type="submission" date="2021-02" db="EMBL/GenBank/DDBJ databases">
        <authorList>
            <person name="Nowell W R."/>
        </authorList>
    </citation>
    <scope>NUCLEOTIDE SEQUENCE</scope>
</reference>
<dbReference type="PANTHER" id="PTHR43827">
    <property type="entry name" value="2,5-DIKETO-D-GLUCONIC ACID REDUCTASE"/>
    <property type="match status" value="1"/>
</dbReference>
<dbReference type="PROSITE" id="PS00062">
    <property type="entry name" value="ALDOKETO_REDUCTASE_2"/>
    <property type="match status" value="1"/>
</dbReference>
<dbReference type="InterPro" id="IPR018170">
    <property type="entry name" value="Aldo/ket_reductase_CS"/>
</dbReference>
<comment type="caution">
    <text evidence="2">The sequence shown here is derived from an EMBL/GenBank/DDBJ whole genome shotgun (WGS) entry which is preliminary data.</text>
</comment>